<evidence type="ECO:0000256" key="4">
    <source>
        <dbReference type="ARBA" id="ARBA00022840"/>
    </source>
</evidence>
<keyword evidence="1" id="KW-0547">Nucleotide-binding</keyword>
<dbReference type="Proteomes" id="UP001454036">
    <property type="component" value="Unassembled WGS sequence"/>
</dbReference>
<dbReference type="Gene3D" id="3.40.50.300">
    <property type="entry name" value="P-loop containing nucleotide triphosphate hydrolases"/>
    <property type="match status" value="1"/>
</dbReference>
<dbReference type="InterPro" id="IPR011545">
    <property type="entry name" value="DEAD/DEAH_box_helicase_dom"/>
</dbReference>
<evidence type="ECO:0000313" key="8">
    <source>
        <dbReference type="Proteomes" id="UP001454036"/>
    </source>
</evidence>
<feature type="region of interest" description="Disordered" evidence="5">
    <location>
        <begin position="1"/>
        <end position="27"/>
    </location>
</feature>
<dbReference type="GO" id="GO:0003676">
    <property type="term" value="F:nucleic acid binding"/>
    <property type="evidence" value="ECO:0007669"/>
    <property type="project" value="InterPro"/>
</dbReference>
<evidence type="ECO:0000259" key="6">
    <source>
        <dbReference type="Pfam" id="PF00270"/>
    </source>
</evidence>
<dbReference type="GO" id="GO:0005524">
    <property type="term" value="F:ATP binding"/>
    <property type="evidence" value="ECO:0007669"/>
    <property type="project" value="UniProtKB-KW"/>
</dbReference>
<evidence type="ECO:0000256" key="3">
    <source>
        <dbReference type="ARBA" id="ARBA00022806"/>
    </source>
</evidence>
<feature type="domain" description="DEAD/DEAH-box helicase" evidence="6">
    <location>
        <begin position="204"/>
        <end position="320"/>
    </location>
</feature>
<keyword evidence="2" id="KW-0378">Hydrolase</keyword>
<keyword evidence="4" id="KW-0067">ATP-binding</keyword>
<evidence type="ECO:0000256" key="1">
    <source>
        <dbReference type="ARBA" id="ARBA00022741"/>
    </source>
</evidence>
<feature type="region of interest" description="Disordered" evidence="5">
    <location>
        <begin position="74"/>
        <end position="93"/>
    </location>
</feature>
<comment type="caution">
    <text evidence="7">The sequence shown here is derived from an EMBL/GenBank/DDBJ whole genome shotgun (WGS) entry which is preliminary data.</text>
</comment>
<evidence type="ECO:0000256" key="2">
    <source>
        <dbReference type="ARBA" id="ARBA00022801"/>
    </source>
</evidence>
<proteinExistence type="predicted"/>
<dbReference type="EMBL" id="BAABME010005026">
    <property type="protein sequence ID" value="GAA0164381.1"/>
    <property type="molecule type" value="Genomic_DNA"/>
</dbReference>
<dbReference type="AlphaFoldDB" id="A0AAV3QMI2"/>
<organism evidence="7 8">
    <name type="scientific">Lithospermum erythrorhizon</name>
    <name type="common">Purple gromwell</name>
    <name type="synonym">Lithospermum officinale var. erythrorhizon</name>
    <dbReference type="NCBI Taxonomy" id="34254"/>
    <lineage>
        <taxon>Eukaryota</taxon>
        <taxon>Viridiplantae</taxon>
        <taxon>Streptophyta</taxon>
        <taxon>Embryophyta</taxon>
        <taxon>Tracheophyta</taxon>
        <taxon>Spermatophyta</taxon>
        <taxon>Magnoliopsida</taxon>
        <taxon>eudicotyledons</taxon>
        <taxon>Gunneridae</taxon>
        <taxon>Pentapetalae</taxon>
        <taxon>asterids</taxon>
        <taxon>lamiids</taxon>
        <taxon>Boraginales</taxon>
        <taxon>Boraginaceae</taxon>
        <taxon>Boraginoideae</taxon>
        <taxon>Lithospermeae</taxon>
        <taxon>Lithospermum</taxon>
    </lineage>
</organism>
<keyword evidence="3 7" id="KW-0347">Helicase</keyword>
<accession>A0AAV3QMI2</accession>
<dbReference type="Pfam" id="PF00270">
    <property type="entry name" value="DEAD"/>
    <property type="match status" value="1"/>
</dbReference>
<keyword evidence="8" id="KW-1185">Reference proteome</keyword>
<name>A0AAV3QMI2_LITER</name>
<feature type="compositionally biased region" description="Basic residues" evidence="5">
    <location>
        <begin position="75"/>
        <end position="91"/>
    </location>
</feature>
<dbReference type="InterPro" id="IPR027417">
    <property type="entry name" value="P-loop_NTPase"/>
</dbReference>
<dbReference type="GO" id="GO:0016787">
    <property type="term" value="F:hydrolase activity"/>
    <property type="evidence" value="ECO:0007669"/>
    <property type="project" value="UniProtKB-KW"/>
</dbReference>
<evidence type="ECO:0000313" key="7">
    <source>
        <dbReference type="EMBL" id="GAA0164381.1"/>
    </source>
</evidence>
<dbReference type="PANTHER" id="PTHR47960">
    <property type="entry name" value="DEAD-BOX ATP-DEPENDENT RNA HELICASE 50"/>
    <property type="match status" value="1"/>
</dbReference>
<protein>
    <submittedName>
        <fullName evidence="7">RNA helicase</fullName>
    </submittedName>
</protein>
<evidence type="ECO:0000256" key="5">
    <source>
        <dbReference type="SAM" id="MobiDB-lite"/>
    </source>
</evidence>
<reference evidence="7 8" key="1">
    <citation type="submission" date="2024-01" db="EMBL/GenBank/DDBJ databases">
        <title>The complete chloroplast genome sequence of Lithospermum erythrorhizon: insights into the phylogenetic relationship among Boraginaceae species and the maternal lineages of purple gromwells.</title>
        <authorList>
            <person name="Okada T."/>
            <person name="Watanabe K."/>
        </authorList>
    </citation>
    <scope>NUCLEOTIDE SEQUENCE [LARGE SCALE GENOMIC DNA]</scope>
</reference>
<dbReference type="SUPFAM" id="SSF52540">
    <property type="entry name" value="P-loop containing nucleoside triphosphate hydrolases"/>
    <property type="match status" value="1"/>
</dbReference>
<sequence>MGRSDDSISRRRSKRSRKKQEENTNKVSQRVAAIIAAKKRRITGKRRLCQGMCYSLPTIEDPFNEKLGKVDFVKKSKKPASSKREKMKNKNSVKSLKQVEQMTMAGLGTGKTRNGTDIKSHLYCPSKFLIACLDRVQKALQQDGTLKAEEKPFFVHPWGIDFWKAYSIGEDVIETSCAEARVEEIAWIAATCTDTIAREEKEGQSFAGPFLVFIVPSQERASEVRQICKSLKDCGIRTVSLHSGASIDHQIHGLKSCEPEFVISTPERLLELVSLNAIDITGISMLVIENPEAISEGGYVNAIESIKNSIPASSHKVVFSDSQ</sequence>
<gene>
    <name evidence="7" type="ORF">LIER_20033</name>
</gene>
<dbReference type="GO" id="GO:0004386">
    <property type="term" value="F:helicase activity"/>
    <property type="evidence" value="ECO:0007669"/>
    <property type="project" value="UniProtKB-KW"/>
</dbReference>